<dbReference type="Gene3D" id="3.10.110.10">
    <property type="entry name" value="Ubiquitin Conjugating Enzyme"/>
    <property type="match status" value="1"/>
</dbReference>
<organism evidence="2 3">
    <name type="scientific">Thalassiosira pseudonana</name>
    <name type="common">Marine diatom</name>
    <name type="synonym">Cyclotella nana</name>
    <dbReference type="NCBI Taxonomy" id="35128"/>
    <lineage>
        <taxon>Eukaryota</taxon>
        <taxon>Sar</taxon>
        <taxon>Stramenopiles</taxon>
        <taxon>Ochrophyta</taxon>
        <taxon>Bacillariophyta</taxon>
        <taxon>Coscinodiscophyceae</taxon>
        <taxon>Thalassiosirophycidae</taxon>
        <taxon>Thalassiosirales</taxon>
        <taxon>Thalassiosiraceae</taxon>
        <taxon>Thalassiosira</taxon>
    </lineage>
</organism>
<gene>
    <name evidence="2" type="ORF">THAPSDRAFT_8972</name>
</gene>
<dbReference type="PANTHER" id="PTHR12292">
    <property type="entry name" value="RWD DOMAIN-CONTAINING PROTEIN"/>
    <property type="match status" value="1"/>
</dbReference>
<dbReference type="PROSITE" id="PS50908">
    <property type="entry name" value="RWD"/>
    <property type="match status" value="1"/>
</dbReference>
<dbReference type="Proteomes" id="UP000001449">
    <property type="component" value="Chromosome 12"/>
</dbReference>
<dbReference type="InterPro" id="IPR006575">
    <property type="entry name" value="RWD_dom"/>
</dbReference>
<dbReference type="AlphaFoldDB" id="B8CA08"/>
<dbReference type="GeneID" id="7449375"/>
<evidence type="ECO:0000313" key="2">
    <source>
        <dbReference type="EMBL" id="EED89601.1"/>
    </source>
</evidence>
<reference evidence="2 3" key="2">
    <citation type="journal article" date="2008" name="Nature">
        <title>The Phaeodactylum genome reveals the evolutionary history of diatom genomes.</title>
        <authorList>
            <person name="Bowler C."/>
            <person name="Allen A.E."/>
            <person name="Badger J.H."/>
            <person name="Grimwood J."/>
            <person name="Jabbari K."/>
            <person name="Kuo A."/>
            <person name="Maheswari U."/>
            <person name="Martens C."/>
            <person name="Maumus F."/>
            <person name="Otillar R.P."/>
            <person name="Rayko E."/>
            <person name="Salamov A."/>
            <person name="Vandepoele K."/>
            <person name="Beszteri B."/>
            <person name="Gruber A."/>
            <person name="Heijde M."/>
            <person name="Katinka M."/>
            <person name="Mock T."/>
            <person name="Valentin K."/>
            <person name="Verret F."/>
            <person name="Berges J.A."/>
            <person name="Brownlee C."/>
            <person name="Cadoret J.P."/>
            <person name="Chiovitti A."/>
            <person name="Choi C.J."/>
            <person name="Coesel S."/>
            <person name="De Martino A."/>
            <person name="Detter J.C."/>
            <person name="Durkin C."/>
            <person name="Falciatore A."/>
            <person name="Fournet J."/>
            <person name="Haruta M."/>
            <person name="Huysman M.J."/>
            <person name="Jenkins B.D."/>
            <person name="Jiroutova K."/>
            <person name="Jorgensen R.E."/>
            <person name="Joubert Y."/>
            <person name="Kaplan A."/>
            <person name="Kroger N."/>
            <person name="Kroth P.G."/>
            <person name="La Roche J."/>
            <person name="Lindquist E."/>
            <person name="Lommer M."/>
            <person name="Martin-Jezequel V."/>
            <person name="Lopez P.J."/>
            <person name="Lucas S."/>
            <person name="Mangogna M."/>
            <person name="McGinnis K."/>
            <person name="Medlin L.K."/>
            <person name="Montsant A."/>
            <person name="Oudot-Le Secq M.P."/>
            <person name="Napoli C."/>
            <person name="Obornik M."/>
            <person name="Parker M.S."/>
            <person name="Petit J.L."/>
            <person name="Porcel B.M."/>
            <person name="Poulsen N."/>
            <person name="Robison M."/>
            <person name="Rychlewski L."/>
            <person name="Rynearson T.A."/>
            <person name="Schmutz J."/>
            <person name="Shapiro H."/>
            <person name="Siaut M."/>
            <person name="Stanley M."/>
            <person name="Sussman M.R."/>
            <person name="Taylor A.R."/>
            <person name="Vardi A."/>
            <person name="von Dassow P."/>
            <person name="Vyverman W."/>
            <person name="Willis A."/>
            <person name="Wyrwicz L.S."/>
            <person name="Rokhsar D.S."/>
            <person name="Weissenbach J."/>
            <person name="Armbrust E.V."/>
            <person name="Green B.R."/>
            <person name="Van de Peer Y."/>
            <person name="Grigoriev I.V."/>
        </authorList>
    </citation>
    <scope>NUCLEOTIDE SEQUENCE [LARGE SCALE GENOMIC DNA]</scope>
    <source>
        <strain evidence="2 3">CCMP1335</strain>
    </source>
</reference>
<dbReference type="InterPro" id="IPR040213">
    <property type="entry name" value="GIR2-like"/>
</dbReference>
<dbReference type="HOGENOM" id="CLU_693542_0_0_1"/>
<dbReference type="Pfam" id="PF05773">
    <property type="entry name" value="RWD"/>
    <property type="match status" value="1"/>
</dbReference>
<dbReference type="eggNOG" id="ENOG502QZIY">
    <property type="taxonomic scope" value="Eukaryota"/>
</dbReference>
<dbReference type="EMBL" id="CM000647">
    <property type="protein sequence ID" value="EED89601.1"/>
    <property type="molecule type" value="Genomic_DNA"/>
</dbReference>
<feature type="domain" description="RWD" evidence="1">
    <location>
        <begin position="15"/>
        <end position="134"/>
    </location>
</feature>
<protein>
    <recommendedName>
        <fullName evidence="1">RWD domain-containing protein</fullName>
    </recommendedName>
</protein>
<dbReference type="InterPro" id="IPR016135">
    <property type="entry name" value="UBQ-conjugating_enzyme/RWD"/>
</dbReference>
<dbReference type="KEGG" id="tps:THAPSDRAFT_8972"/>
<evidence type="ECO:0000259" key="1">
    <source>
        <dbReference type="PROSITE" id="PS50908"/>
    </source>
</evidence>
<accession>B8CA08</accession>
<evidence type="ECO:0000313" key="3">
    <source>
        <dbReference type="Proteomes" id="UP000001449"/>
    </source>
</evidence>
<dbReference type="RefSeq" id="XP_002293140.1">
    <property type="nucleotide sequence ID" value="XM_002293104.1"/>
</dbReference>
<proteinExistence type="predicted"/>
<keyword evidence="3" id="KW-1185">Reference proteome</keyword>
<dbReference type="GO" id="GO:0002181">
    <property type="term" value="P:cytoplasmic translation"/>
    <property type="evidence" value="ECO:0000318"/>
    <property type="project" value="GO_Central"/>
</dbReference>
<sequence length="398" mass="45375">MTTSTDNELAAAQQDEYESIAAIFPDEFTLHSQDPINYSILLVPPSASDGEVFTARSHLWPRERLRLKVNYPPTYPDDTVPNFGITNCKGEESVLHDFQLLALLNHLSSTAEAEIGMPSVLSCYYAAIDFFETGGLVQAGLALLSDDCLSNILAYLATSKEAIDAVSEALPIFASVAKTDTVWKELCRIRWREKWGFEKRWQRAVNDFMDQYEPQSRTTSQYFWHDRYQFEERDGTRTSTSVEELCSMTFQCYQWFDTTGLLRQSDHMRDVMPTGLGKDCGSIVRFLNNGLFSYVIKERECPSGAYTFSVDGEAISMNGLRLRTHRLPSWGWEMTSDLMVMRSINDEGGNNLGGLWDDLISCMTLQQRPDWITTTLGLYPYNYREIPEDADLMSLLPW</sequence>
<dbReference type="CDD" id="cd23823">
    <property type="entry name" value="RWD_GCN2"/>
    <property type="match status" value="1"/>
</dbReference>
<dbReference type="SUPFAM" id="SSF54495">
    <property type="entry name" value="UBC-like"/>
    <property type="match status" value="1"/>
</dbReference>
<dbReference type="InParanoid" id="B8CA08"/>
<dbReference type="SMART" id="SM00591">
    <property type="entry name" value="RWD"/>
    <property type="match status" value="1"/>
</dbReference>
<dbReference type="PaxDb" id="35128-Thaps8972"/>
<reference evidence="2 3" key="1">
    <citation type="journal article" date="2004" name="Science">
        <title>The genome of the diatom Thalassiosira pseudonana: ecology, evolution, and metabolism.</title>
        <authorList>
            <person name="Armbrust E.V."/>
            <person name="Berges J.A."/>
            <person name="Bowler C."/>
            <person name="Green B.R."/>
            <person name="Martinez D."/>
            <person name="Putnam N.H."/>
            <person name="Zhou S."/>
            <person name="Allen A.E."/>
            <person name="Apt K.E."/>
            <person name="Bechner M."/>
            <person name="Brzezinski M.A."/>
            <person name="Chaal B.K."/>
            <person name="Chiovitti A."/>
            <person name="Davis A.K."/>
            <person name="Demarest M.S."/>
            <person name="Detter J.C."/>
            <person name="Glavina T."/>
            <person name="Goodstein D."/>
            <person name="Hadi M.Z."/>
            <person name="Hellsten U."/>
            <person name="Hildebrand M."/>
            <person name="Jenkins B.D."/>
            <person name="Jurka J."/>
            <person name="Kapitonov V.V."/>
            <person name="Kroger N."/>
            <person name="Lau W.W."/>
            <person name="Lane T.W."/>
            <person name="Larimer F.W."/>
            <person name="Lippmeier J.C."/>
            <person name="Lucas S."/>
            <person name="Medina M."/>
            <person name="Montsant A."/>
            <person name="Obornik M."/>
            <person name="Parker M.S."/>
            <person name="Palenik B."/>
            <person name="Pazour G.J."/>
            <person name="Richardson P.M."/>
            <person name="Rynearson T.A."/>
            <person name="Saito M.A."/>
            <person name="Schwartz D.C."/>
            <person name="Thamatrakoln K."/>
            <person name="Valentin K."/>
            <person name="Vardi A."/>
            <person name="Wilkerson F.P."/>
            <person name="Rokhsar D.S."/>
        </authorList>
    </citation>
    <scope>NUCLEOTIDE SEQUENCE [LARGE SCALE GENOMIC DNA]</scope>
    <source>
        <strain evidence="2 3">CCMP1335</strain>
    </source>
</reference>
<name>B8CA08_THAPS</name>